<dbReference type="AlphaFoldDB" id="A0A1A8MPU8"/>
<reference evidence="2" key="2">
    <citation type="submission" date="2016-06" db="EMBL/GenBank/DDBJ databases">
        <title>The genome of a short-lived fish provides insights into sex chromosome evolution and the genetic control of aging.</title>
        <authorList>
            <person name="Reichwald K."/>
            <person name="Felder M."/>
            <person name="Petzold A."/>
            <person name="Koch P."/>
            <person name="Groth M."/>
            <person name="Platzer M."/>
        </authorList>
    </citation>
    <scope>NUCLEOTIDE SEQUENCE</scope>
    <source>
        <tissue evidence="2">Brain</tissue>
    </source>
</reference>
<reference evidence="2" key="1">
    <citation type="submission" date="2016-05" db="EMBL/GenBank/DDBJ databases">
        <authorList>
            <person name="Lavstsen T."/>
            <person name="Jespersen J.S."/>
        </authorList>
    </citation>
    <scope>NUCLEOTIDE SEQUENCE</scope>
    <source>
        <tissue evidence="2">Brain</tissue>
    </source>
</reference>
<organism evidence="2">
    <name type="scientific">Nothobranchius pienaari</name>
    <dbReference type="NCBI Taxonomy" id="704102"/>
    <lineage>
        <taxon>Eukaryota</taxon>
        <taxon>Metazoa</taxon>
        <taxon>Chordata</taxon>
        <taxon>Craniata</taxon>
        <taxon>Vertebrata</taxon>
        <taxon>Euteleostomi</taxon>
        <taxon>Actinopterygii</taxon>
        <taxon>Neopterygii</taxon>
        <taxon>Teleostei</taxon>
        <taxon>Neoteleostei</taxon>
        <taxon>Acanthomorphata</taxon>
        <taxon>Ovalentaria</taxon>
        <taxon>Atherinomorphae</taxon>
        <taxon>Cyprinodontiformes</taxon>
        <taxon>Nothobranchiidae</taxon>
        <taxon>Nothobranchius</taxon>
    </lineage>
</organism>
<gene>
    <name evidence="2" type="primary">HERPUD2</name>
</gene>
<feature type="non-terminal residue" evidence="2">
    <location>
        <position position="1"/>
    </location>
</feature>
<feature type="region of interest" description="Disordered" evidence="1">
    <location>
        <begin position="26"/>
        <end position="102"/>
    </location>
</feature>
<evidence type="ECO:0000313" key="2">
    <source>
        <dbReference type="EMBL" id="SBR58915.1"/>
    </source>
</evidence>
<proteinExistence type="predicted"/>
<evidence type="ECO:0000256" key="1">
    <source>
        <dbReference type="SAM" id="MobiDB-lite"/>
    </source>
</evidence>
<feature type="non-terminal residue" evidence="2">
    <location>
        <position position="102"/>
    </location>
</feature>
<accession>A0A1A8MPU8</accession>
<name>A0A1A8MPU8_9TELE</name>
<dbReference type="EMBL" id="HAEF01017756">
    <property type="protein sequence ID" value="SBR58915.1"/>
    <property type="molecule type" value="Transcribed_RNA"/>
</dbReference>
<protein>
    <submittedName>
        <fullName evidence="2">HERPUD family member 2</fullName>
    </submittedName>
</protein>
<sequence length="102" mass="10918">EICCWWFSGSLLSHNELKKQDESHMMHLVGSSLRPPGLPMPQSPSSSSASDSSSSDSTARSSPATASNLDSQSNSSSIPETCDGLRYRGDFPPQNVSGVSQW</sequence>
<feature type="compositionally biased region" description="Low complexity" evidence="1">
    <location>
        <begin position="43"/>
        <end position="77"/>
    </location>
</feature>